<dbReference type="GO" id="GO:0008409">
    <property type="term" value="F:5'-3' exonuclease activity"/>
    <property type="evidence" value="ECO:0007669"/>
    <property type="project" value="InterPro"/>
</dbReference>
<proteinExistence type="inferred from homology"/>
<accession>A0A8J6N9A9</accession>
<name>A0A8J6N9A9_9BACT</name>
<dbReference type="InterPro" id="IPR003156">
    <property type="entry name" value="DHHA1_dom"/>
</dbReference>
<dbReference type="GO" id="GO:0006281">
    <property type="term" value="P:DNA repair"/>
    <property type="evidence" value="ECO:0007669"/>
    <property type="project" value="InterPro"/>
</dbReference>
<dbReference type="InterPro" id="IPR004610">
    <property type="entry name" value="RecJ"/>
</dbReference>
<evidence type="ECO:0000256" key="2">
    <source>
        <dbReference type="ARBA" id="ARBA00019841"/>
    </source>
</evidence>
<evidence type="ECO:0000259" key="7">
    <source>
        <dbReference type="Pfam" id="PF02272"/>
    </source>
</evidence>
<evidence type="ECO:0000313" key="10">
    <source>
        <dbReference type="Proteomes" id="UP000599024"/>
    </source>
</evidence>
<evidence type="ECO:0000256" key="5">
    <source>
        <dbReference type="ARBA" id="ARBA00022839"/>
    </source>
</evidence>
<keyword evidence="3" id="KW-0540">Nuclease</keyword>
<dbReference type="InterPro" id="IPR001667">
    <property type="entry name" value="DDH_dom"/>
</dbReference>
<sequence length="596" mass="65336">MSKNTKWVQPDQIDHESSVQIQKLCAELKIDKLVLEILHKRGISERSKVISFLGPQLADLPGPFLMSGMDHAVQILSEGLQNNQEVLVWGDYDADGVTGTALLVDFLTGHGWDVRHHIPNRLREGYGLNIAGLEQYAAEMRSETKILVTVDNGISAHEEITRARELGFRVIVSDHHQPPQSPVSADAILNPKQEQCNFPDKNLAGVGVAFYLVMGLRSHLTSIGFYHSQTPPNLKILLDLVALGTVADLVPLTGVNRIMVKAGLEVIRKGERPGIRALLDKAGLLDTRIRGEDISFALAPRLNAAGRLGQPLVALSLLLANNTARARLLSKKLEQLNSTRKDLGESVQINALKSQTGQAEDRAVVMACGDFHVGVIGIAASRLVDQFNKPTIIFSEQLDRQGEKRLLVGSGRSVPGIDLHQALTECSEWLLRFGGHSMAAGMTIDAGNYASFTIALSDAIGRQASHASPIRSVTIDAEITVGNLFVIERLQDLQLLEPHGQGNPQPIFRDPNVTVRQLRTVGANNEHLQLTLDRKNNSQPLRGIGFRLGRRCDEIVTGDEASMVYAPTLNRFRGKETWDVRAEDIKVSEQPPVLSE</sequence>
<dbReference type="InterPro" id="IPR038763">
    <property type="entry name" value="DHH_sf"/>
</dbReference>
<dbReference type="EMBL" id="JACNLK010000028">
    <property type="protein sequence ID" value="MBC8208122.1"/>
    <property type="molecule type" value="Genomic_DNA"/>
</dbReference>
<gene>
    <name evidence="9" type="primary">recJ</name>
    <name evidence="9" type="ORF">H8E79_03005</name>
</gene>
<feature type="domain" description="RecJ OB" evidence="8">
    <location>
        <begin position="475"/>
        <end position="584"/>
    </location>
</feature>
<dbReference type="NCBIfam" id="TIGR00644">
    <property type="entry name" value="recJ"/>
    <property type="match status" value="1"/>
</dbReference>
<evidence type="ECO:0000259" key="6">
    <source>
        <dbReference type="Pfam" id="PF01368"/>
    </source>
</evidence>
<dbReference type="Pfam" id="PF01368">
    <property type="entry name" value="DHH"/>
    <property type="match status" value="1"/>
</dbReference>
<dbReference type="Gene3D" id="3.90.1640.30">
    <property type="match status" value="1"/>
</dbReference>
<evidence type="ECO:0000256" key="4">
    <source>
        <dbReference type="ARBA" id="ARBA00022801"/>
    </source>
</evidence>
<dbReference type="Pfam" id="PF02272">
    <property type="entry name" value="DHHA1"/>
    <property type="match status" value="1"/>
</dbReference>
<dbReference type="GO" id="GO:0003676">
    <property type="term" value="F:nucleic acid binding"/>
    <property type="evidence" value="ECO:0007669"/>
    <property type="project" value="InterPro"/>
</dbReference>
<comment type="similarity">
    <text evidence="1">Belongs to the RecJ family.</text>
</comment>
<dbReference type="GO" id="GO:0006310">
    <property type="term" value="P:DNA recombination"/>
    <property type="evidence" value="ECO:0007669"/>
    <property type="project" value="InterPro"/>
</dbReference>
<dbReference type="AlphaFoldDB" id="A0A8J6N9A9"/>
<dbReference type="InterPro" id="IPR041122">
    <property type="entry name" value="RecJ_OB"/>
</dbReference>
<dbReference type="PANTHER" id="PTHR30255">
    <property type="entry name" value="SINGLE-STRANDED-DNA-SPECIFIC EXONUCLEASE RECJ"/>
    <property type="match status" value="1"/>
</dbReference>
<evidence type="ECO:0000313" key="9">
    <source>
        <dbReference type="EMBL" id="MBC8208122.1"/>
    </source>
</evidence>
<keyword evidence="5 9" id="KW-0269">Exonuclease</keyword>
<dbReference type="Pfam" id="PF17768">
    <property type="entry name" value="RecJ_OB"/>
    <property type="match status" value="1"/>
</dbReference>
<feature type="domain" description="DDH" evidence="6">
    <location>
        <begin position="86"/>
        <end position="245"/>
    </location>
</feature>
<dbReference type="InterPro" id="IPR051673">
    <property type="entry name" value="SSDNA_exonuclease_RecJ"/>
</dbReference>
<protein>
    <recommendedName>
        <fullName evidence="2">Single-stranded-DNA-specific exonuclease RecJ</fullName>
    </recommendedName>
</protein>
<evidence type="ECO:0000259" key="8">
    <source>
        <dbReference type="Pfam" id="PF17768"/>
    </source>
</evidence>
<dbReference type="Gene3D" id="3.10.310.30">
    <property type="match status" value="1"/>
</dbReference>
<dbReference type="PANTHER" id="PTHR30255:SF2">
    <property type="entry name" value="SINGLE-STRANDED-DNA-SPECIFIC EXONUCLEASE RECJ"/>
    <property type="match status" value="1"/>
</dbReference>
<dbReference type="Proteomes" id="UP000599024">
    <property type="component" value="Unassembled WGS sequence"/>
</dbReference>
<feature type="domain" description="DHHA1" evidence="7">
    <location>
        <begin position="363"/>
        <end position="459"/>
    </location>
</feature>
<reference evidence="9 10" key="1">
    <citation type="submission" date="2020-08" db="EMBL/GenBank/DDBJ databases">
        <title>Bridging the membrane lipid divide: bacteria of the FCB group superphylum have the potential to synthesize archaeal ether lipids.</title>
        <authorList>
            <person name="Villanueva L."/>
            <person name="Von Meijenfeldt F.A.B."/>
            <person name="Westbye A.B."/>
            <person name="Yadav S."/>
            <person name="Hopmans E.C."/>
            <person name="Dutilh B.E."/>
            <person name="Sinninghe Damste J.S."/>
        </authorList>
    </citation>
    <scope>NUCLEOTIDE SEQUENCE [LARGE SCALE GENOMIC DNA]</scope>
    <source>
        <strain evidence="9">NIOZ-UU81</strain>
    </source>
</reference>
<evidence type="ECO:0000256" key="3">
    <source>
        <dbReference type="ARBA" id="ARBA00022722"/>
    </source>
</evidence>
<dbReference type="SUPFAM" id="SSF64182">
    <property type="entry name" value="DHH phosphoesterases"/>
    <property type="match status" value="1"/>
</dbReference>
<keyword evidence="4" id="KW-0378">Hydrolase</keyword>
<organism evidence="9 10">
    <name type="scientific">Candidatus Desulfatifera sulfidica</name>
    <dbReference type="NCBI Taxonomy" id="2841691"/>
    <lineage>
        <taxon>Bacteria</taxon>
        <taxon>Pseudomonadati</taxon>
        <taxon>Thermodesulfobacteriota</taxon>
        <taxon>Desulfobulbia</taxon>
        <taxon>Desulfobulbales</taxon>
        <taxon>Desulfobulbaceae</taxon>
        <taxon>Candidatus Desulfatifera</taxon>
    </lineage>
</organism>
<evidence type="ECO:0000256" key="1">
    <source>
        <dbReference type="ARBA" id="ARBA00005915"/>
    </source>
</evidence>
<comment type="caution">
    <text evidence="9">The sequence shown here is derived from an EMBL/GenBank/DDBJ whole genome shotgun (WGS) entry which is preliminary data.</text>
</comment>